<protein>
    <submittedName>
        <fullName evidence="3">Uncharacterized protein</fullName>
    </submittedName>
</protein>
<feature type="transmembrane region" description="Helical" evidence="2">
    <location>
        <begin position="68"/>
        <end position="90"/>
    </location>
</feature>
<keyword evidence="2" id="KW-0472">Membrane</keyword>
<dbReference type="EMBL" id="JARKIF010000006">
    <property type="protein sequence ID" value="KAJ7636883.1"/>
    <property type="molecule type" value="Genomic_DNA"/>
</dbReference>
<feature type="compositionally biased region" description="Low complexity" evidence="1">
    <location>
        <begin position="198"/>
        <end position="208"/>
    </location>
</feature>
<feature type="transmembrane region" description="Helical" evidence="2">
    <location>
        <begin position="12"/>
        <end position="31"/>
    </location>
</feature>
<organism evidence="3 4">
    <name type="scientific">Roridomyces roridus</name>
    <dbReference type="NCBI Taxonomy" id="1738132"/>
    <lineage>
        <taxon>Eukaryota</taxon>
        <taxon>Fungi</taxon>
        <taxon>Dikarya</taxon>
        <taxon>Basidiomycota</taxon>
        <taxon>Agaricomycotina</taxon>
        <taxon>Agaricomycetes</taxon>
        <taxon>Agaricomycetidae</taxon>
        <taxon>Agaricales</taxon>
        <taxon>Marasmiineae</taxon>
        <taxon>Mycenaceae</taxon>
        <taxon>Roridomyces</taxon>
    </lineage>
</organism>
<keyword evidence="4" id="KW-1185">Reference proteome</keyword>
<evidence type="ECO:0000313" key="4">
    <source>
        <dbReference type="Proteomes" id="UP001221142"/>
    </source>
</evidence>
<reference evidence="3" key="1">
    <citation type="submission" date="2023-03" db="EMBL/GenBank/DDBJ databases">
        <title>Massive genome expansion in bonnet fungi (Mycena s.s.) driven by repeated elements and novel gene families across ecological guilds.</title>
        <authorList>
            <consortium name="Lawrence Berkeley National Laboratory"/>
            <person name="Harder C.B."/>
            <person name="Miyauchi S."/>
            <person name="Viragh M."/>
            <person name="Kuo A."/>
            <person name="Thoen E."/>
            <person name="Andreopoulos B."/>
            <person name="Lu D."/>
            <person name="Skrede I."/>
            <person name="Drula E."/>
            <person name="Henrissat B."/>
            <person name="Morin E."/>
            <person name="Kohler A."/>
            <person name="Barry K."/>
            <person name="LaButti K."/>
            <person name="Morin E."/>
            <person name="Salamov A."/>
            <person name="Lipzen A."/>
            <person name="Mereny Z."/>
            <person name="Hegedus B."/>
            <person name="Baldrian P."/>
            <person name="Stursova M."/>
            <person name="Weitz H."/>
            <person name="Taylor A."/>
            <person name="Grigoriev I.V."/>
            <person name="Nagy L.G."/>
            <person name="Martin F."/>
            <person name="Kauserud H."/>
        </authorList>
    </citation>
    <scope>NUCLEOTIDE SEQUENCE</scope>
    <source>
        <strain evidence="3">9284</strain>
    </source>
</reference>
<feature type="transmembrane region" description="Helical" evidence="2">
    <location>
        <begin position="229"/>
        <end position="248"/>
    </location>
</feature>
<keyword evidence="2" id="KW-1133">Transmembrane helix</keyword>
<evidence type="ECO:0000313" key="3">
    <source>
        <dbReference type="EMBL" id="KAJ7636883.1"/>
    </source>
</evidence>
<dbReference type="AlphaFoldDB" id="A0AAD7FQ25"/>
<gene>
    <name evidence="3" type="ORF">FB45DRAFT_907611</name>
</gene>
<feature type="compositionally biased region" description="Basic residues" evidence="1">
    <location>
        <begin position="213"/>
        <end position="223"/>
    </location>
</feature>
<feature type="transmembrane region" description="Helical" evidence="2">
    <location>
        <begin position="102"/>
        <end position="121"/>
    </location>
</feature>
<feature type="transmembrane region" description="Helical" evidence="2">
    <location>
        <begin position="268"/>
        <end position="291"/>
    </location>
</feature>
<evidence type="ECO:0000256" key="2">
    <source>
        <dbReference type="SAM" id="Phobius"/>
    </source>
</evidence>
<name>A0AAD7FQ25_9AGAR</name>
<sequence>MSPNCFETNPDISGLGVRLSFYLQTIALVLLTGRSLEESLNSVWTLLGTSFGLTISALVTAVQNELPLYQAIVVTDLVWLANYAIFMALATYNRHPKGSHTVQYAAIGQTYISMAIILYLWSRAAELEKLQQGAQHIDNTIFVVLFISTPATGKGRTVAIIISSLFLLGYTAVACHFFWNNYPRMLLFRTLSKTASQSQSSSAGKSSPQPSPKRPKSRPKHSSRLPPSLSVDPHLIILGLCFIVPYVVTVGSTELQLKRNPLCSGDSFWGFGQILAMTVTIVPVFITLEAFRKYGFNQRARAAGEHADAASNPSVNHMQLNTLP</sequence>
<keyword evidence="2" id="KW-0812">Transmembrane</keyword>
<evidence type="ECO:0000256" key="1">
    <source>
        <dbReference type="SAM" id="MobiDB-lite"/>
    </source>
</evidence>
<feature type="region of interest" description="Disordered" evidence="1">
    <location>
        <begin position="198"/>
        <end position="227"/>
    </location>
</feature>
<accession>A0AAD7FQ25</accession>
<proteinExistence type="predicted"/>
<comment type="caution">
    <text evidence="3">The sequence shown here is derived from an EMBL/GenBank/DDBJ whole genome shotgun (WGS) entry which is preliminary data.</text>
</comment>
<dbReference type="Proteomes" id="UP001221142">
    <property type="component" value="Unassembled WGS sequence"/>
</dbReference>
<feature type="transmembrane region" description="Helical" evidence="2">
    <location>
        <begin position="158"/>
        <end position="179"/>
    </location>
</feature>
<feature type="transmembrane region" description="Helical" evidence="2">
    <location>
        <begin position="43"/>
        <end position="62"/>
    </location>
</feature>